<feature type="compositionally biased region" description="Basic and acidic residues" evidence="2">
    <location>
        <begin position="42"/>
        <end position="51"/>
    </location>
</feature>
<feature type="compositionally biased region" description="Basic and acidic residues" evidence="2">
    <location>
        <begin position="745"/>
        <end position="759"/>
    </location>
</feature>
<comment type="caution">
    <text evidence="3">The sequence shown here is derived from an EMBL/GenBank/DDBJ whole genome shotgun (WGS) entry which is preliminary data.</text>
</comment>
<dbReference type="EMBL" id="LCLH01000001">
    <property type="protein sequence ID" value="KKU14316.1"/>
    <property type="molecule type" value="Genomic_DNA"/>
</dbReference>
<feature type="coiled-coil region" evidence="1">
    <location>
        <begin position="152"/>
        <end position="179"/>
    </location>
</feature>
<sequence>MASKGHELKFQPSEISGSYPDKKQESSSKHGMEAMQGGRSSDASRNEEFAAERTRAIELKIKSLEDSSRKKSPEEQSSLDATRLEILSQQLPHARVLQDNLSAMRGLRQEIDGILKSMQGIIAPGEKHPLSFEELLSVWANTPDEKLGETLATKLTKELNELNTQYGQLEAQYAERQKMHLETQNRLAELQDNFEEVDSLKQEIVDDITSRIQIKKKGGSLIAESSSAMFEQIGSYLHEYQNVLSDAQEGYTDELSRLEESIPLLKEEAKSRGAGEWLKQLFKKSSERGYAKDRLADVLAKKRAILKNLERTVLIQRALGFASGHVGFTLAGLSNLGSRMELTGGAGVIAPTPREKAPQTFARMVSVGGPLAAESFEFGPVQLAKAIKQKALERDAKNKKTPTITEAAIPEISSTDIHAEDSIPAIPATELPHTQTANADIGIPAVEDLIPARVRELRNQTADVKANDIREMALKNLNLYVDTPPESAGAGYQEKINNYINLIISPEEARTVAGAFDNLFEEIISDEKITRGVRHILQKRLDFVQQSLLARARKAPDDKKFETVPDQTDNGASGSVEAEVEVPPSTAGPLRVEHITKPIESPLETPPAKETEMNKLEVVVAQITKQIGPSIKSFNKGELTFEKAFKQALSKTDIAIQSLSKDERKQLNKMFVNMIDELKETRAGKGKEMSATTEKLLRDIAKRIDSDWVEPIKPTGRWRKWIAGILSTAAIGGAVSEGVRYADTKETADKKPGEKKEAEGSPTVTEIGGREVVSLDNGVPERGIASEIPTEKHVEVPSARGQVEPTLRTVTPGQRARKPKPDVKTSIQEDTDPEGQEDTDLKGPEDAVDVQSISDISKMGIAEQALLRDAHIAFKKVFGLPRLVRAKGYSDADSAAQEKAIRTFEAAAKKVRDNNKAFSLDRQRAENILAAIKHADQEGL</sequence>
<reference evidence="3 4" key="1">
    <citation type="journal article" date="2015" name="Nature">
        <title>rRNA introns, odd ribosomes, and small enigmatic genomes across a large radiation of phyla.</title>
        <authorList>
            <person name="Brown C.T."/>
            <person name="Hug L.A."/>
            <person name="Thomas B.C."/>
            <person name="Sharon I."/>
            <person name="Castelle C.J."/>
            <person name="Singh A."/>
            <person name="Wilkins M.J."/>
            <person name="Williams K.H."/>
            <person name="Banfield J.F."/>
        </authorList>
    </citation>
    <scope>NUCLEOTIDE SEQUENCE [LARGE SCALE GENOMIC DNA]</scope>
</reference>
<feature type="region of interest" description="Disordered" evidence="2">
    <location>
        <begin position="1"/>
        <end position="51"/>
    </location>
</feature>
<gene>
    <name evidence="3" type="ORF">UX20_C0001G0008</name>
</gene>
<feature type="region of interest" description="Disordered" evidence="2">
    <location>
        <begin position="745"/>
        <end position="765"/>
    </location>
</feature>
<feature type="compositionally biased region" description="Acidic residues" evidence="2">
    <location>
        <begin position="829"/>
        <end position="838"/>
    </location>
</feature>
<feature type="region of interest" description="Disordered" evidence="2">
    <location>
        <begin position="793"/>
        <end position="844"/>
    </location>
</feature>
<accession>A0A0G1N118</accession>
<evidence type="ECO:0000313" key="4">
    <source>
        <dbReference type="Proteomes" id="UP000034911"/>
    </source>
</evidence>
<feature type="region of interest" description="Disordered" evidence="2">
    <location>
        <begin position="556"/>
        <end position="588"/>
    </location>
</feature>
<evidence type="ECO:0000313" key="3">
    <source>
        <dbReference type="EMBL" id="KKU14316.1"/>
    </source>
</evidence>
<keyword evidence="1" id="KW-0175">Coiled coil</keyword>
<name>A0A0G1N118_9BACT</name>
<organism evidence="3 4">
    <name type="scientific">Candidatus Magasanikbacteria bacterium GW2011_GWC2_45_8</name>
    <dbReference type="NCBI Taxonomy" id="1619050"/>
    <lineage>
        <taxon>Bacteria</taxon>
        <taxon>Candidatus Magasanikiibacteriota</taxon>
    </lineage>
</organism>
<proteinExistence type="predicted"/>
<evidence type="ECO:0000256" key="1">
    <source>
        <dbReference type="SAM" id="Coils"/>
    </source>
</evidence>
<protein>
    <submittedName>
        <fullName evidence="3">Uncharacterized protein</fullName>
    </submittedName>
</protein>
<dbReference type="AlphaFoldDB" id="A0A0G1N118"/>
<feature type="compositionally biased region" description="Basic and acidic residues" evidence="2">
    <location>
        <begin position="20"/>
        <end position="32"/>
    </location>
</feature>
<dbReference type="Proteomes" id="UP000034911">
    <property type="component" value="Unassembled WGS sequence"/>
</dbReference>
<evidence type="ECO:0000256" key="2">
    <source>
        <dbReference type="SAM" id="MobiDB-lite"/>
    </source>
</evidence>